<evidence type="ECO:0000256" key="8">
    <source>
        <dbReference type="SAM" id="Coils"/>
    </source>
</evidence>
<protein>
    <recommendedName>
        <fullName evidence="9">Exonuclease domain-containing protein</fullName>
    </recommendedName>
</protein>
<evidence type="ECO:0000256" key="7">
    <source>
        <dbReference type="ARBA" id="ARBA00025769"/>
    </source>
</evidence>
<keyword evidence="5" id="KW-0269">Exonuclease</keyword>
<keyword evidence="3" id="KW-0479">Metal-binding</keyword>
<evidence type="ECO:0000313" key="11">
    <source>
        <dbReference type="Proteomes" id="UP000596742"/>
    </source>
</evidence>
<feature type="coiled-coil region" evidence="8">
    <location>
        <begin position="372"/>
        <end position="415"/>
    </location>
</feature>
<comment type="caution">
    <text evidence="10">The sequence shown here is derived from an EMBL/GenBank/DDBJ whole genome shotgun (WGS) entry which is preliminary data.</text>
</comment>
<dbReference type="EMBL" id="UYJE01008321">
    <property type="protein sequence ID" value="VDI62911.1"/>
    <property type="molecule type" value="Genomic_DNA"/>
</dbReference>
<reference evidence="10" key="1">
    <citation type="submission" date="2018-11" db="EMBL/GenBank/DDBJ databases">
        <authorList>
            <person name="Alioto T."/>
            <person name="Alioto T."/>
        </authorList>
    </citation>
    <scope>NUCLEOTIDE SEQUENCE</scope>
</reference>
<dbReference type="GO" id="GO:0008296">
    <property type="term" value="F:3'-5'-DNA exonuclease activity"/>
    <property type="evidence" value="ECO:0007669"/>
    <property type="project" value="TreeGrafter"/>
</dbReference>
<gene>
    <name evidence="10" type="ORF">MGAL_10B054063</name>
</gene>
<dbReference type="AlphaFoldDB" id="A0A8B6GEN6"/>
<organism evidence="10 11">
    <name type="scientific">Mytilus galloprovincialis</name>
    <name type="common">Mediterranean mussel</name>
    <dbReference type="NCBI Taxonomy" id="29158"/>
    <lineage>
        <taxon>Eukaryota</taxon>
        <taxon>Metazoa</taxon>
        <taxon>Spiralia</taxon>
        <taxon>Lophotrochozoa</taxon>
        <taxon>Mollusca</taxon>
        <taxon>Bivalvia</taxon>
        <taxon>Autobranchia</taxon>
        <taxon>Pteriomorphia</taxon>
        <taxon>Mytilida</taxon>
        <taxon>Mytiloidea</taxon>
        <taxon>Mytilidae</taxon>
        <taxon>Mytilinae</taxon>
        <taxon>Mytilus</taxon>
    </lineage>
</organism>
<dbReference type="InterPro" id="IPR036397">
    <property type="entry name" value="RNaseH_sf"/>
</dbReference>
<evidence type="ECO:0000256" key="1">
    <source>
        <dbReference type="ARBA" id="ARBA00001946"/>
    </source>
</evidence>
<dbReference type="InterPro" id="IPR049012">
    <property type="entry name" value="Mutator_transp_dom"/>
</dbReference>
<dbReference type="Proteomes" id="UP000596742">
    <property type="component" value="Unassembled WGS sequence"/>
</dbReference>
<dbReference type="SMART" id="SM00479">
    <property type="entry name" value="EXOIII"/>
    <property type="match status" value="1"/>
</dbReference>
<dbReference type="SUPFAM" id="SSF53098">
    <property type="entry name" value="Ribonuclease H-like"/>
    <property type="match status" value="1"/>
</dbReference>
<sequence length="732" mass="82103">MGYASHLFIQCECGQINQIETSETHVHGKRGPQVYDVNTKAALAMIDVGIGIRQLSRLMTIMGVPSSSERTKKKRERELFKPMVDVARVSCHEAITKECSETRIATSGKGLTVKYDMCWQKRGSGRSYSSSSGVGTAIGQLTGKILDYDLRITHCAICHSAEKAKRDAKPHNCQKNWSKSAKAMESSTGASLMENIEEVSGVPVAVLIMDDDAATLSRLKEALDHEVKKWSDINHSTKSLGNAFYNLKSKHKTLSTDIIEYYKMCFSYANQQNKNNEIKLKETLTAIVPHSFGSHDKCGDWCNKSNENNFHKYLPHGKPLTDDALRRDVQVIFETVANNAERLAPAGSTKDVETTNNIYASKAPKRFCFSKSENLKTRLLNERKRKQRYTQQPVVKKRRLEKKKFRNKIKQIEKKEGVTYKSGLSLSLVTEDKEIPGIKQKPALLPFSSFEGSCILFDLETSSLKLDSEILQIAALNTVSGDKFDAYIQPNKSIALSSSAVTGLTANGNILFYNGKPVHAVTSESAFQSFVLWLEQYGQVMLVAHNCKVFDARRLLNTCNMSYLTCYAAFKKCVSGFADTLPLFRQKFPGLNSYSQPKLFEHFCNEQYNAHNAVDDVISLHKLMNISKVEKQDVLEFSFTVEAISENMKYDKMVKVDAESFGDLVKGKYMSAQMAVKCAQSGLKKCHLDLAFDRKGFRGLLDLLSQRKQDGSPRVTKTAAVIKKITGYYENK</sequence>
<evidence type="ECO:0000256" key="3">
    <source>
        <dbReference type="ARBA" id="ARBA00022723"/>
    </source>
</evidence>
<dbReference type="GO" id="GO:0006308">
    <property type="term" value="P:DNA catabolic process"/>
    <property type="evidence" value="ECO:0007669"/>
    <property type="project" value="TreeGrafter"/>
</dbReference>
<keyword evidence="4" id="KW-0378">Hydrolase</keyword>
<dbReference type="Pfam" id="PF20700">
    <property type="entry name" value="Mutator"/>
    <property type="match status" value="1"/>
</dbReference>
<evidence type="ECO:0000256" key="2">
    <source>
        <dbReference type="ARBA" id="ARBA00022722"/>
    </source>
</evidence>
<dbReference type="OrthoDB" id="6056408at2759"/>
<evidence type="ECO:0000259" key="9">
    <source>
        <dbReference type="SMART" id="SM00479"/>
    </source>
</evidence>
<name>A0A8B6GEN6_MYTGA</name>
<keyword evidence="8" id="KW-0175">Coiled coil</keyword>
<dbReference type="PANTHER" id="PTHR13058:SF22">
    <property type="entry name" value="EXODEOXYRIBONUCLEASE III"/>
    <property type="match status" value="1"/>
</dbReference>
<evidence type="ECO:0000313" key="10">
    <source>
        <dbReference type="EMBL" id="VDI62911.1"/>
    </source>
</evidence>
<dbReference type="Gene3D" id="3.30.420.10">
    <property type="entry name" value="Ribonuclease H-like superfamily/Ribonuclease H"/>
    <property type="match status" value="1"/>
</dbReference>
<dbReference type="CDD" id="cd06127">
    <property type="entry name" value="DEDDh"/>
    <property type="match status" value="1"/>
</dbReference>
<dbReference type="GO" id="GO:0003676">
    <property type="term" value="F:nucleic acid binding"/>
    <property type="evidence" value="ECO:0007669"/>
    <property type="project" value="InterPro"/>
</dbReference>
<keyword evidence="6" id="KW-0460">Magnesium</keyword>
<keyword evidence="2" id="KW-0540">Nuclease</keyword>
<accession>A0A8B6GEN6</accession>
<feature type="domain" description="Exonuclease" evidence="9">
    <location>
        <begin position="453"/>
        <end position="633"/>
    </location>
</feature>
<dbReference type="Pfam" id="PF25244">
    <property type="entry name" value="PML_C"/>
    <property type="match status" value="1"/>
</dbReference>
<keyword evidence="11" id="KW-1185">Reference proteome</keyword>
<dbReference type="InterPro" id="IPR040393">
    <property type="entry name" value="TREX1/2"/>
</dbReference>
<dbReference type="InterPro" id="IPR057617">
    <property type="entry name" value="PML_C"/>
</dbReference>
<proteinExistence type="inferred from homology"/>
<dbReference type="Pfam" id="PF00929">
    <property type="entry name" value="RNase_T"/>
    <property type="match status" value="1"/>
</dbReference>
<dbReference type="GO" id="GO:0046872">
    <property type="term" value="F:metal ion binding"/>
    <property type="evidence" value="ECO:0007669"/>
    <property type="project" value="UniProtKB-KW"/>
</dbReference>
<evidence type="ECO:0000256" key="5">
    <source>
        <dbReference type="ARBA" id="ARBA00022839"/>
    </source>
</evidence>
<dbReference type="InterPro" id="IPR013520">
    <property type="entry name" value="Ribonucl_H"/>
</dbReference>
<dbReference type="PANTHER" id="PTHR13058">
    <property type="entry name" value="THREE PRIME REPAIR EXONUCLEASE 1, 2"/>
    <property type="match status" value="1"/>
</dbReference>
<evidence type="ECO:0000256" key="6">
    <source>
        <dbReference type="ARBA" id="ARBA00022842"/>
    </source>
</evidence>
<dbReference type="GO" id="GO:0005737">
    <property type="term" value="C:cytoplasm"/>
    <property type="evidence" value="ECO:0007669"/>
    <property type="project" value="TreeGrafter"/>
</dbReference>
<comment type="cofactor">
    <cofactor evidence="1">
        <name>Mg(2+)</name>
        <dbReference type="ChEBI" id="CHEBI:18420"/>
    </cofactor>
</comment>
<comment type="similarity">
    <text evidence="7">Belongs to the exonuclease superfamily. TREX family.</text>
</comment>
<evidence type="ECO:0000256" key="4">
    <source>
        <dbReference type="ARBA" id="ARBA00022801"/>
    </source>
</evidence>
<dbReference type="InterPro" id="IPR012337">
    <property type="entry name" value="RNaseH-like_sf"/>
</dbReference>